<comment type="similarity">
    <text evidence="1">Belongs to the phosducin family.</text>
</comment>
<proteinExistence type="inferred from homology"/>
<dbReference type="EMBL" id="LNIX01000002">
    <property type="protein sequence ID" value="OXA60891.1"/>
    <property type="molecule type" value="Genomic_DNA"/>
</dbReference>
<dbReference type="STRING" id="158441.A0A226EVM5"/>
<name>A0A226EVM5_FOLCA</name>
<gene>
    <name evidence="2" type="ORF">Fcan01_04240</name>
</gene>
<dbReference type="AlphaFoldDB" id="A0A226EVM5"/>
<keyword evidence="3" id="KW-1185">Reference proteome</keyword>
<sequence length="116" mass="13408">MQNPNEDTEWNDVLRAKGIIPQKPIEKEMTEDEIVQMLEGTIQEKTGGSVNLEKLSLGELDELEDDEEERVLAEYKAKRLRELKSELVRSKFGTVLEISAQDYTGLDDYPIYLFEK</sequence>
<dbReference type="GO" id="GO:0006457">
    <property type="term" value="P:protein folding"/>
    <property type="evidence" value="ECO:0007669"/>
    <property type="project" value="TreeGrafter"/>
</dbReference>
<reference evidence="2 3" key="1">
    <citation type="submission" date="2015-12" db="EMBL/GenBank/DDBJ databases">
        <title>The genome of Folsomia candida.</title>
        <authorList>
            <person name="Faddeeva A."/>
            <person name="Derks M.F."/>
            <person name="Anvar Y."/>
            <person name="Smit S."/>
            <person name="Van Straalen N."/>
            <person name="Roelofs D."/>
        </authorList>
    </citation>
    <scope>NUCLEOTIDE SEQUENCE [LARGE SCALE GENOMIC DNA]</scope>
    <source>
        <strain evidence="2 3">VU population</strain>
        <tissue evidence="2">Whole body</tissue>
    </source>
</reference>
<dbReference type="OMA" id="DYPIYLF"/>
<dbReference type="SUPFAM" id="SSF52833">
    <property type="entry name" value="Thioredoxin-like"/>
    <property type="match status" value="1"/>
</dbReference>
<evidence type="ECO:0000313" key="3">
    <source>
        <dbReference type="Proteomes" id="UP000198287"/>
    </source>
</evidence>
<dbReference type="Proteomes" id="UP000198287">
    <property type="component" value="Unassembled WGS sequence"/>
</dbReference>
<dbReference type="InterPro" id="IPR051498">
    <property type="entry name" value="Phosducin-like_chap/apop_reg"/>
</dbReference>
<organism evidence="2 3">
    <name type="scientific">Folsomia candida</name>
    <name type="common">Springtail</name>
    <dbReference type="NCBI Taxonomy" id="158441"/>
    <lineage>
        <taxon>Eukaryota</taxon>
        <taxon>Metazoa</taxon>
        <taxon>Ecdysozoa</taxon>
        <taxon>Arthropoda</taxon>
        <taxon>Hexapoda</taxon>
        <taxon>Collembola</taxon>
        <taxon>Entomobryomorpha</taxon>
        <taxon>Isotomoidea</taxon>
        <taxon>Isotomidae</taxon>
        <taxon>Proisotominae</taxon>
        <taxon>Folsomia</taxon>
    </lineage>
</organism>
<dbReference type="PANTHER" id="PTHR45809">
    <property type="entry name" value="VIRAL IAP-ASSOCIATED FACTOR HOMOLOG"/>
    <property type="match status" value="1"/>
</dbReference>
<dbReference type="PANTHER" id="PTHR45809:SF3">
    <property type="entry name" value="VIRAL IAP-ASSOCIATED FACTOR HOMOLOG"/>
    <property type="match status" value="1"/>
</dbReference>
<comment type="caution">
    <text evidence="2">The sequence shown here is derived from an EMBL/GenBank/DDBJ whole genome shotgun (WGS) entry which is preliminary data.</text>
</comment>
<dbReference type="InterPro" id="IPR036249">
    <property type="entry name" value="Thioredoxin-like_sf"/>
</dbReference>
<dbReference type="OrthoDB" id="45518at2759"/>
<evidence type="ECO:0000313" key="2">
    <source>
        <dbReference type="EMBL" id="OXA60891.1"/>
    </source>
</evidence>
<dbReference type="GO" id="GO:0005737">
    <property type="term" value="C:cytoplasm"/>
    <property type="evidence" value="ECO:0007669"/>
    <property type="project" value="TreeGrafter"/>
</dbReference>
<evidence type="ECO:0000256" key="1">
    <source>
        <dbReference type="ARBA" id="ARBA00009686"/>
    </source>
</evidence>
<protein>
    <submittedName>
        <fullName evidence="2">Viral IAP-associated factor</fullName>
    </submittedName>
</protein>
<accession>A0A226EVM5</accession>